<dbReference type="OrthoDB" id="1860at2"/>
<dbReference type="SUPFAM" id="SSF50998">
    <property type="entry name" value="Quinoprotein alcohol dehydrogenase-like"/>
    <property type="match status" value="1"/>
</dbReference>
<dbReference type="InterPro" id="IPR002372">
    <property type="entry name" value="PQQ_rpt_dom"/>
</dbReference>
<protein>
    <submittedName>
        <fullName evidence="3">Outer membrane protein assembly factor BamB, contains PQQ-like beta-propeller repeat</fullName>
    </submittedName>
</protein>
<dbReference type="InterPro" id="IPR018391">
    <property type="entry name" value="PQQ_b-propeller_rpt"/>
</dbReference>
<feature type="signal peptide" evidence="1">
    <location>
        <begin position="1"/>
        <end position="15"/>
    </location>
</feature>
<dbReference type="EMBL" id="FQUF01000004">
    <property type="protein sequence ID" value="SHE36659.1"/>
    <property type="molecule type" value="Genomic_DNA"/>
</dbReference>
<gene>
    <name evidence="3" type="ORF">SAMN02745249_00276</name>
</gene>
<dbReference type="PANTHER" id="PTHR34512">
    <property type="entry name" value="CELL SURFACE PROTEIN"/>
    <property type="match status" value="1"/>
</dbReference>
<evidence type="ECO:0000313" key="3">
    <source>
        <dbReference type="EMBL" id="SHE36659.1"/>
    </source>
</evidence>
<dbReference type="PROSITE" id="PS51257">
    <property type="entry name" value="PROKAR_LIPOPROTEIN"/>
    <property type="match status" value="1"/>
</dbReference>
<dbReference type="InterPro" id="IPR015943">
    <property type="entry name" value="WD40/YVTN_repeat-like_dom_sf"/>
</dbReference>
<dbReference type="Proteomes" id="UP000184128">
    <property type="component" value="Unassembled WGS sequence"/>
</dbReference>
<dbReference type="RefSeq" id="WP_073295119.1">
    <property type="nucleotide sequence ID" value="NZ_FQUF01000004.1"/>
</dbReference>
<dbReference type="InterPro" id="IPR011047">
    <property type="entry name" value="Quinoprotein_ADH-like_sf"/>
</dbReference>
<evidence type="ECO:0000256" key="1">
    <source>
        <dbReference type="SAM" id="SignalP"/>
    </source>
</evidence>
<keyword evidence="4" id="KW-1185">Reference proteome</keyword>
<evidence type="ECO:0000313" key="4">
    <source>
        <dbReference type="Proteomes" id="UP000184128"/>
    </source>
</evidence>
<sequence length="455" mass="51876">MIVLKKLLWSSALVALLLSGCRDSPENQDEENPIDTEDLTGEVYDVEGNEDTEDVEAEGLEANTLVGAVTDIEPVSIEDYDKDKWSYADLSHLEHKITNEVFKEENNLYIGTDSESVMSLSPEFEPIWEDKNPYGYKVSLAIDEDYIYNPALGGDGSTDDALKALNKESGEIQYAIDLEDYAEMSEILFDDEAIYLALGKISDPEELTFADMASLHKFDKSNGKEVWSLDFDGTRLGGGRSHPYDLTQSEDLIYLVEEDGQKLVARSKEDGTEVWSEKFGESDEAIRLAQTFTSGDSVYVIDNNYVFYIFDPKTGEKEAEYQYNGEVPGAMVPFPVFYEDTVFWQDVDEDQHYLKAVQPKSEEELWTLDMDEHFLVDYSIVDGMLYAFFGSTDYDAEENTLMARINPETGEIVDLVDMGEHMSAKYNNYYRYMGLTEHEGNLVYFYEKHLFIFNE</sequence>
<dbReference type="AlphaFoldDB" id="A0A1M4SWX7"/>
<name>A0A1M4SWX7_9LACT</name>
<keyword evidence="1" id="KW-0732">Signal</keyword>
<accession>A0A1M4SWX7</accession>
<dbReference type="PANTHER" id="PTHR34512:SF30">
    <property type="entry name" value="OUTER MEMBRANE PROTEIN ASSEMBLY FACTOR BAMB"/>
    <property type="match status" value="1"/>
</dbReference>
<reference evidence="3 4" key="1">
    <citation type="submission" date="2016-11" db="EMBL/GenBank/DDBJ databases">
        <authorList>
            <person name="Jaros S."/>
            <person name="Januszkiewicz K."/>
            <person name="Wedrychowicz H."/>
        </authorList>
    </citation>
    <scope>NUCLEOTIDE SEQUENCE [LARGE SCALE GENOMIC DNA]</scope>
    <source>
        <strain evidence="3 4">DSM 15692</strain>
    </source>
</reference>
<feature type="chain" id="PRO_5039559852" evidence="1">
    <location>
        <begin position="16"/>
        <end position="455"/>
    </location>
</feature>
<dbReference type="STRING" id="1121025.SAMN02745249_00276"/>
<dbReference type="SMART" id="SM00564">
    <property type="entry name" value="PQQ"/>
    <property type="match status" value="3"/>
</dbReference>
<organism evidence="3 4">
    <name type="scientific">Atopostipes suicloacalis DSM 15692</name>
    <dbReference type="NCBI Taxonomy" id="1121025"/>
    <lineage>
        <taxon>Bacteria</taxon>
        <taxon>Bacillati</taxon>
        <taxon>Bacillota</taxon>
        <taxon>Bacilli</taxon>
        <taxon>Lactobacillales</taxon>
        <taxon>Carnobacteriaceae</taxon>
        <taxon>Atopostipes</taxon>
    </lineage>
</organism>
<dbReference type="Pfam" id="PF13360">
    <property type="entry name" value="PQQ_2"/>
    <property type="match status" value="1"/>
</dbReference>
<feature type="domain" description="Pyrrolo-quinoline quinone repeat" evidence="2">
    <location>
        <begin position="213"/>
        <end position="322"/>
    </location>
</feature>
<evidence type="ECO:0000259" key="2">
    <source>
        <dbReference type="Pfam" id="PF13360"/>
    </source>
</evidence>
<proteinExistence type="predicted"/>
<dbReference type="Gene3D" id="2.130.10.10">
    <property type="entry name" value="YVTN repeat-like/Quinoprotein amine dehydrogenase"/>
    <property type="match status" value="1"/>
</dbReference>